<name>A0A381FHS1_9FLAO</name>
<evidence type="ECO:0000313" key="4">
    <source>
        <dbReference type="Proteomes" id="UP000254282"/>
    </source>
</evidence>
<feature type="domain" description="Phage integrase SAM-like" evidence="2">
    <location>
        <begin position="114"/>
        <end position="195"/>
    </location>
</feature>
<dbReference type="Proteomes" id="UP000254282">
    <property type="component" value="Unassembled WGS sequence"/>
</dbReference>
<dbReference type="GO" id="GO:0003677">
    <property type="term" value="F:DNA binding"/>
    <property type="evidence" value="ECO:0007669"/>
    <property type="project" value="UniProtKB-KW"/>
</dbReference>
<accession>A0A381FHS1</accession>
<gene>
    <name evidence="3" type="ORF">NCTC13532_01541</name>
</gene>
<keyword evidence="1" id="KW-0238">DNA-binding</keyword>
<dbReference type="InterPro" id="IPR011010">
    <property type="entry name" value="DNA_brk_join_enz"/>
</dbReference>
<evidence type="ECO:0000256" key="1">
    <source>
        <dbReference type="ARBA" id="ARBA00023125"/>
    </source>
</evidence>
<dbReference type="EMBL" id="UFVR01000004">
    <property type="protein sequence ID" value="SUX46013.1"/>
    <property type="molecule type" value="Genomic_DNA"/>
</dbReference>
<proteinExistence type="predicted"/>
<dbReference type="Pfam" id="PF13102">
    <property type="entry name" value="Phage_int_SAM_5"/>
    <property type="match status" value="1"/>
</dbReference>
<dbReference type="InterPro" id="IPR025269">
    <property type="entry name" value="SAM-like_dom"/>
</dbReference>
<evidence type="ECO:0000259" key="2">
    <source>
        <dbReference type="Pfam" id="PF13102"/>
    </source>
</evidence>
<protein>
    <recommendedName>
        <fullName evidence="2">Phage integrase SAM-like domain-containing protein</fullName>
    </recommendedName>
</protein>
<reference evidence="3 4" key="1">
    <citation type="submission" date="2018-06" db="EMBL/GenBank/DDBJ databases">
        <authorList>
            <consortium name="Pathogen Informatics"/>
            <person name="Doyle S."/>
        </authorList>
    </citation>
    <scope>NUCLEOTIDE SEQUENCE [LARGE SCALE GENOMIC DNA]</scope>
    <source>
        <strain evidence="3 4">NCTC13532</strain>
    </source>
</reference>
<dbReference type="Gene3D" id="1.10.150.130">
    <property type="match status" value="1"/>
</dbReference>
<dbReference type="SUPFAM" id="SSF56349">
    <property type="entry name" value="DNA breaking-rejoining enzymes"/>
    <property type="match status" value="1"/>
</dbReference>
<dbReference type="InterPro" id="IPR010998">
    <property type="entry name" value="Integrase_recombinase_N"/>
</dbReference>
<dbReference type="AlphaFoldDB" id="A0A381FHS1"/>
<evidence type="ECO:0000313" key="3">
    <source>
        <dbReference type="EMBL" id="SUX46013.1"/>
    </source>
</evidence>
<dbReference type="RefSeq" id="WP_115619875.1">
    <property type="nucleotide sequence ID" value="NZ_UFVR01000004.1"/>
</dbReference>
<organism evidence="3 4">
    <name type="scientific">Chryseobacterium indoltheticum</name>
    <dbReference type="NCBI Taxonomy" id="254"/>
    <lineage>
        <taxon>Bacteria</taxon>
        <taxon>Pseudomonadati</taxon>
        <taxon>Bacteroidota</taxon>
        <taxon>Flavobacteriia</taxon>
        <taxon>Flavobacteriales</taxon>
        <taxon>Weeksellaceae</taxon>
        <taxon>Chryseobacterium group</taxon>
        <taxon>Chryseobacterium</taxon>
    </lineage>
</organism>
<sequence length="239" mass="28406">MTFQFFISSRNQSQNIYIKIEDIVSKEILQFKTPLNIEQDEWDHTLQRPKNIYLKKAKTVFEKMNNLKLELKEYIKVKSKILLNKRSIAKKNKQICKKDSGESIENSLLMMTTIYISSREKIICNSTLKRYKVFLKLIKRYEGHSLNILYIHNLDANFINDFISFGLYENYSESTIYRTLHFIKTILNFAKKKGLRTSVRELDFRKEKQERSIVSLSEKEILMINKANVPERLQNAKDC</sequence>